<name>A0A8J7TAE0_ATRSP</name>
<dbReference type="GO" id="GO:0030151">
    <property type="term" value="F:molybdenum ion binding"/>
    <property type="evidence" value="ECO:0007669"/>
    <property type="project" value="InterPro"/>
</dbReference>
<organism evidence="3 4">
    <name type="scientific">Atractosteus spatula</name>
    <name type="common">Alligator gar</name>
    <name type="synonym">Lepisosteus spatula</name>
    <dbReference type="NCBI Taxonomy" id="7917"/>
    <lineage>
        <taxon>Eukaryota</taxon>
        <taxon>Metazoa</taxon>
        <taxon>Chordata</taxon>
        <taxon>Craniata</taxon>
        <taxon>Vertebrata</taxon>
        <taxon>Euteleostomi</taxon>
        <taxon>Actinopterygii</taxon>
        <taxon>Neopterygii</taxon>
        <taxon>Holostei</taxon>
        <taxon>Semionotiformes</taxon>
        <taxon>Lepisosteidae</taxon>
        <taxon>Atractosteus</taxon>
    </lineage>
</organism>
<dbReference type="SUPFAM" id="SSF50800">
    <property type="entry name" value="PK beta-barrel domain-like"/>
    <property type="match status" value="1"/>
</dbReference>
<feature type="transmembrane region" description="Helical" evidence="1">
    <location>
        <begin position="18"/>
        <end position="36"/>
    </location>
</feature>
<proteinExistence type="predicted"/>
<dbReference type="GO" id="GO:0005743">
    <property type="term" value="C:mitochondrial inner membrane"/>
    <property type="evidence" value="ECO:0007669"/>
    <property type="project" value="TreeGrafter"/>
</dbReference>
<protein>
    <submittedName>
        <fullName evidence="3">MARC1 protein</fullName>
    </submittedName>
</protein>
<dbReference type="InterPro" id="IPR005303">
    <property type="entry name" value="MOCOS_middle"/>
</dbReference>
<keyword evidence="1" id="KW-0472">Membrane</keyword>
<feature type="non-terminal residue" evidence="3">
    <location>
        <position position="1"/>
    </location>
</feature>
<dbReference type="InterPro" id="IPR011037">
    <property type="entry name" value="Pyrv_Knase-like_insert_dom_sf"/>
</dbReference>
<dbReference type="Proteomes" id="UP000736164">
    <property type="component" value="Unassembled WGS sequence"/>
</dbReference>
<dbReference type="SUPFAM" id="SSF141673">
    <property type="entry name" value="MOSC N-terminal domain-like"/>
    <property type="match status" value="1"/>
</dbReference>
<gene>
    <name evidence="3" type="primary">Marc1</name>
    <name evidence="3" type="ORF">GTO95_0006336</name>
</gene>
<keyword evidence="1" id="KW-1133">Transmembrane helix</keyword>
<comment type="caution">
    <text evidence="3">The sequence shown here is derived from an EMBL/GenBank/DDBJ whole genome shotgun (WGS) entry which is preliminary data.</text>
</comment>
<evidence type="ECO:0000313" key="4">
    <source>
        <dbReference type="Proteomes" id="UP000736164"/>
    </source>
</evidence>
<dbReference type="GO" id="GO:0008940">
    <property type="term" value="F:nitrate reductase activity"/>
    <property type="evidence" value="ECO:0007669"/>
    <property type="project" value="TreeGrafter"/>
</dbReference>
<dbReference type="PROSITE" id="PS51340">
    <property type="entry name" value="MOSC"/>
    <property type="match status" value="1"/>
</dbReference>
<reference evidence="3" key="1">
    <citation type="journal article" date="2021" name="Cell">
        <title>Tracing the genetic footprints of vertebrate landing in non-teleost ray-finned fishes.</title>
        <authorList>
            <person name="Bi X."/>
            <person name="Wang K."/>
            <person name="Yang L."/>
            <person name="Pan H."/>
            <person name="Jiang H."/>
            <person name="Wei Q."/>
            <person name="Fang M."/>
            <person name="Yu H."/>
            <person name="Zhu C."/>
            <person name="Cai Y."/>
            <person name="He Y."/>
            <person name="Gan X."/>
            <person name="Zeng H."/>
            <person name="Yu D."/>
            <person name="Zhu Y."/>
            <person name="Jiang H."/>
            <person name="Qiu Q."/>
            <person name="Yang H."/>
            <person name="Zhang Y.E."/>
            <person name="Wang W."/>
            <person name="Zhu M."/>
            <person name="He S."/>
            <person name="Zhang G."/>
        </authorList>
    </citation>
    <scope>NUCLEOTIDE SEQUENCE</scope>
    <source>
        <strain evidence="3">Allg_001</strain>
    </source>
</reference>
<keyword evidence="1" id="KW-0812">Transmembrane</keyword>
<dbReference type="EMBL" id="JAAWVO010025969">
    <property type="protein sequence ID" value="MBN3315978.1"/>
    <property type="molecule type" value="Genomic_DNA"/>
</dbReference>
<evidence type="ECO:0000259" key="2">
    <source>
        <dbReference type="PROSITE" id="PS51340"/>
    </source>
</evidence>
<dbReference type="GO" id="GO:0043546">
    <property type="term" value="F:molybdopterin cofactor binding"/>
    <property type="evidence" value="ECO:0007669"/>
    <property type="project" value="TreeGrafter"/>
</dbReference>
<dbReference type="PANTHER" id="PTHR14237:SF19">
    <property type="entry name" value="MITOCHONDRIAL AMIDOXIME REDUCING COMPONENT 1"/>
    <property type="match status" value="1"/>
</dbReference>
<feature type="non-terminal residue" evidence="3">
    <location>
        <position position="333"/>
    </location>
</feature>
<dbReference type="GO" id="GO:0030170">
    <property type="term" value="F:pyridoxal phosphate binding"/>
    <property type="evidence" value="ECO:0007669"/>
    <property type="project" value="InterPro"/>
</dbReference>
<dbReference type="AlphaFoldDB" id="A0A8J7TAE0"/>
<dbReference type="GO" id="GO:0042126">
    <property type="term" value="P:nitrate metabolic process"/>
    <property type="evidence" value="ECO:0007669"/>
    <property type="project" value="TreeGrafter"/>
</dbReference>
<keyword evidence="4" id="KW-1185">Reference proteome</keyword>
<dbReference type="InterPro" id="IPR005302">
    <property type="entry name" value="MoCF_Sase_C"/>
</dbReference>
<dbReference type="PANTHER" id="PTHR14237">
    <property type="entry name" value="MOLYBDOPTERIN COFACTOR SULFURASE MOSC"/>
    <property type="match status" value="1"/>
</dbReference>
<evidence type="ECO:0000313" key="3">
    <source>
        <dbReference type="EMBL" id="MBN3315978.1"/>
    </source>
</evidence>
<feature type="domain" description="MOSC" evidence="2">
    <location>
        <begin position="157"/>
        <end position="331"/>
    </location>
</feature>
<evidence type="ECO:0000256" key="1">
    <source>
        <dbReference type="SAM" id="Phobius"/>
    </source>
</evidence>
<dbReference type="Pfam" id="PF03473">
    <property type="entry name" value="MOSC"/>
    <property type="match status" value="1"/>
</dbReference>
<accession>A0A8J7TAE0</accession>
<sequence length="333" mass="37343">KMDRIADLIVNLTSNKKALLYTAGVGLGAIGFGLALKYSLKKRQKTLTRVGVVSQLLIYPIKSCKGVSAVRAECLEMGLKYGELKDRNWLVITEDGHQVTGRQEPRLVLISATCDSGHLCLNAPDMEELKIPLKQDKNNPVFNCRVWGSDIQGRDCGEVVSAWISRYLASGKIFRLVQFEPGMKPRRPCETEKLFRPHDKVVYPDVSPIMLLSETSVEDLNTRLERKVGIANFRPSIVVSGCEPYAEDSWKEIQIGSVSLYRVMACGRCMFVTVDPETGVFDRKEPLETLKSYRQCDPSEKSIYKTSPLFGQCYSVDKTGILQVGDPVYKITY</sequence>
<dbReference type="Pfam" id="PF03476">
    <property type="entry name" value="MOSC_N"/>
    <property type="match status" value="1"/>
</dbReference>